<dbReference type="InterPro" id="IPR009030">
    <property type="entry name" value="Growth_fac_rcpt_cys_sf"/>
</dbReference>
<reference evidence="2 3" key="1">
    <citation type="submission" date="2024-07" db="EMBL/GenBank/DDBJ databases">
        <title>Genomic Encyclopedia of Type Strains, Phase V (KMG-V): Genome sequencing to study the core and pangenomes of soil and plant-associated prokaryotes.</title>
        <authorList>
            <person name="Whitman W."/>
        </authorList>
    </citation>
    <scope>NUCLEOTIDE SEQUENCE [LARGE SCALE GENOMIC DNA]</scope>
    <source>
        <strain evidence="2 3">USDA 222</strain>
    </source>
</reference>
<evidence type="ECO:0000256" key="1">
    <source>
        <dbReference type="SAM" id="SignalP"/>
    </source>
</evidence>
<feature type="chain" id="PRO_5046790073" evidence="1">
    <location>
        <begin position="27"/>
        <end position="148"/>
    </location>
</feature>
<keyword evidence="3" id="KW-1185">Reference proteome</keyword>
<proteinExistence type="predicted"/>
<organism evidence="2 3">
    <name type="scientific">Bradyrhizobium yuanmingense</name>
    <dbReference type="NCBI Taxonomy" id="108015"/>
    <lineage>
        <taxon>Bacteria</taxon>
        <taxon>Pseudomonadati</taxon>
        <taxon>Pseudomonadota</taxon>
        <taxon>Alphaproteobacteria</taxon>
        <taxon>Hyphomicrobiales</taxon>
        <taxon>Nitrobacteraceae</taxon>
        <taxon>Bradyrhizobium</taxon>
    </lineage>
</organism>
<dbReference type="SUPFAM" id="SSF57184">
    <property type="entry name" value="Growth factor receptor domain"/>
    <property type="match status" value="1"/>
</dbReference>
<comment type="caution">
    <text evidence="2">The sequence shown here is derived from an EMBL/GenBank/DDBJ whole genome shotgun (WGS) entry which is preliminary data.</text>
</comment>
<keyword evidence="1" id="KW-0732">Signal</keyword>
<sequence length="148" mass="15937">MSPCFEGIVMIELALAGLLAFATVPAAPTAPMVEQVQFRGGPGGQCPHGYDYNHSNGRCYPNDRHAPGVYTGGHGSGYGRRGGLCPHGYDYNYTTGECYPNRAHAPGAYGRPQYYGRRGGLCPDGYDYNYSQGQCYPHGARAPGMYGR</sequence>
<evidence type="ECO:0000313" key="3">
    <source>
        <dbReference type="Proteomes" id="UP001565474"/>
    </source>
</evidence>
<protein>
    <submittedName>
        <fullName evidence="2">Uncharacterized protein</fullName>
    </submittedName>
</protein>
<dbReference type="EMBL" id="JBGBZN010000002">
    <property type="protein sequence ID" value="MEY9474925.1"/>
    <property type="molecule type" value="Genomic_DNA"/>
</dbReference>
<gene>
    <name evidence="2" type="ORF">ABH992_007324</name>
</gene>
<dbReference type="RefSeq" id="WP_225129331.1">
    <property type="nucleotide sequence ID" value="NZ_JBGBYD010000002.1"/>
</dbReference>
<evidence type="ECO:0000313" key="2">
    <source>
        <dbReference type="EMBL" id="MEY9474925.1"/>
    </source>
</evidence>
<feature type="signal peptide" evidence="1">
    <location>
        <begin position="1"/>
        <end position="26"/>
    </location>
</feature>
<dbReference type="Proteomes" id="UP001565474">
    <property type="component" value="Unassembled WGS sequence"/>
</dbReference>
<accession>A0ABV4GSK1</accession>
<name>A0ABV4GSK1_9BRAD</name>